<feature type="transmembrane region" description="Helical" evidence="7">
    <location>
        <begin position="559"/>
        <end position="578"/>
    </location>
</feature>
<feature type="transmembrane region" description="Helical" evidence="7">
    <location>
        <begin position="253"/>
        <end position="276"/>
    </location>
</feature>
<feature type="transmembrane region" description="Helical" evidence="7">
    <location>
        <begin position="146"/>
        <end position="167"/>
    </location>
</feature>
<evidence type="ECO:0000256" key="5">
    <source>
        <dbReference type="ARBA" id="ARBA00022989"/>
    </source>
</evidence>
<keyword evidence="2 7" id="KW-0813">Transport</keyword>
<evidence type="ECO:0000256" key="3">
    <source>
        <dbReference type="ARBA" id="ARBA00022592"/>
    </source>
</evidence>
<dbReference type="Pfam" id="PF01384">
    <property type="entry name" value="PHO4"/>
    <property type="match status" value="1"/>
</dbReference>
<protein>
    <recommendedName>
        <fullName evidence="7">Phosphate transporter</fullName>
    </recommendedName>
</protein>
<dbReference type="AlphaFoldDB" id="A0A7S4BSB8"/>
<evidence type="ECO:0000313" key="8">
    <source>
        <dbReference type="EMBL" id="CAE0775110.1"/>
    </source>
</evidence>
<organism evidence="8">
    <name type="scientific">Chrysotila carterae</name>
    <name type="common">Marine alga</name>
    <name type="synonym">Syracosphaera carterae</name>
    <dbReference type="NCBI Taxonomy" id="13221"/>
    <lineage>
        <taxon>Eukaryota</taxon>
        <taxon>Haptista</taxon>
        <taxon>Haptophyta</taxon>
        <taxon>Prymnesiophyceae</taxon>
        <taxon>Isochrysidales</taxon>
        <taxon>Isochrysidaceae</taxon>
        <taxon>Chrysotila</taxon>
    </lineage>
</organism>
<feature type="transmembrane region" description="Helical" evidence="7">
    <location>
        <begin position="508"/>
        <end position="526"/>
    </location>
</feature>
<keyword evidence="6 7" id="KW-0472">Membrane</keyword>
<keyword evidence="3 7" id="KW-0592">Phosphate transport</keyword>
<evidence type="ECO:0000256" key="4">
    <source>
        <dbReference type="ARBA" id="ARBA00022692"/>
    </source>
</evidence>
<dbReference type="InterPro" id="IPR001204">
    <property type="entry name" value="Phos_transporter"/>
</dbReference>
<keyword evidence="5 7" id="KW-1133">Transmembrane helix</keyword>
<sequence>MPYVPLTFHTHCFGVQAFLWIVVMGGFTAFLAAFGIGANDVANAYVLSSLMHAPLPACSPAYLTAMALPAQHLSLLHSAKFPKPLPERRYATSVGSKALTIKQACVLAVIFEFAGSVLAGSAVADTIRKGIADYACYEGGYMDSAILMYGNLCVVGSVAIWLALASWLEMPVSTTHSCVGGMIGMTIVAKGRDCVVWTKKTTAEELYIPSGVVGIVLSWIISPFLSGIFAVLLFLFVRTLVLRSKEAFNRSIVFYPLLIVLAVWINCFFVISKGISKKICDDGKNFLCYSSGDIKGWNAMAFSLAVGVGIAICCIPLYAKIKKVVLDEFEQKNATSGEQKTSTVDVAEAMTAKEKEAVESETTASETGAGKFMRNLWDDTKKRATYGINVDVHKAIQEDVEVQALHDNAEKFDPMAEAVFRYIQVFTAICDSFAHGANDVANAMGPFMAIYVIYDTGKVSKKADVGDDAYWILALGGVGIGIGLLLYGYNIMRAIGVKLAVITPSRGFSIELGAAIVIIIGSYLGLPLSTTHCQVGATTGVALLEGAKGINKWVLLKTAVGWVITLIVVGFSTGLLVAQGINAPITGNPDEPGSIQYEFLDSECDEFVASKYDWLRYVNDTLLPDPSAVLPTNSF</sequence>
<proteinExistence type="inferred from homology"/>
<feature type="transmembrane region" description="Helical" evidence="7">
    <location>
        <begin position="440"/>
        <end position="457"/>
    </location>
</feature>
<comment type="function">
    <text evidence="7">Sodium-phosphate symporter.</text>
</comment>
<gene>
    <name evidence="8" type="ORF">PCAR00345_LOCUS27744</name>
</gene>
<accession>A0A7S4BSB8</accession>
<evidence type="ECO:0000256" key="2">
    <source>
        <dbReference type="ARBA" id="ARBA00022448"/>
    </source>
</evidence>
<keyword evidence="4 7" id="KW-0812">Transmembrane</keyword>
<feature type="transmembrane region" description="Helical" evidence="7">
    <location>
        <begin position="216"/>
        <end position="241"/>
    </location>
</feature>
<evidence type="ECO:0000256" key="7">
    <source>
        <dbReference type="RuleBase" id="RU363058"/>
    </source>
</evidence>
<reference evidence="8" key="1">
    <citation type="submission" date="2021-01" db="EMBL/GenBank/DDBJ databases">
        <authorList>
            <person name="Corre E."/>
            <person name="Pelletier E."/>
            <person name="Niang G."/>
            <person name="Scheremetjew M."/>
            <person name="Finn R."/>
            <person name="Kale V."/>
            <person name="Holt S."/>
            <person name="Cochrane G."/>
            <person name="Meng A."/>
            <person name="Brown T."/>
            <person name="Cohen L."/>
        </authorList>
    </citation>
    <scope>NUCLEOTIDE SEQUENCE</scope>
    <source>
        <strain evidence="8">CCMP645</strain>
    </source>
</reference>
<dbReference type="GO" id="GO:0016020">
    <property type="term" value="C:membrane"/>
    <property type="evidence" value="ECO:0007669"/>
    <property type="project" value="UniProtKB-SubCell"/>
</dbReference>
<dbReference type="PANTHER" id="PTHR11101">
    <property type="entry name" value="PHOSPHATE TRANSPORTER"/>
    <property type="match status" value="1"/>
</dbReference>
<dbReference type="GO" id="GO:0005315">
    <property type="term" value="F:phosphate transmembrane transporter activity"/>
    <property type="evidence" value="ECO:0007669"/>
    <property type="project" value="InterPro"/>
</dbReference>
<comment type="similarity">
    <text evidence="7">Belongs to the inorganic phosphate transporter (PiT) (TC 2.A.20) family.</text>
</comment>
<name>A0A7S4BSB8_CHRCT</name>
<dbReference type="PANTHER" id="PTHR11101:SF96">
    <property type="entry name" value="PHOSPHATE TRANSPORTER"/>
    <property type="match status" value="1"/>
</dbReference>
<evidence type="ECO:0000256" key="1">
    <source>
        <dbReference type="ARBA" id="ARBA00004141"/>
    </source>
</evidence>
<feature type="transmembrane region" description="Helical" evidence="7">
    <location>
        <begin position="469"/>
        <end position="487"/>
    </location>
</feature>
<dbReference type="GO" id="GO:0035435">
    <property type="term" value="P:phosphate ion transmembrane transport"/>
    <property type="evidence" value="ECO:0007669"/>
    <property type="project" value="TreeGrafter"/>
</dbReference>
<evidence type="ECO:0000256" key="6">
    <source>
        <dbReference type="ARBA" id="ARBA00023136"/>
    </source>
</evidence>
<feature type="transmembrane region" description="Helical" evidence="7">
    <location>
        <begin position="17"/>
        <end position="38"/>
    </location>
</feature>
<comment type="subcellular location">
    <subcellularLocation>
        <location evidence="1 7">Membrane</location>
        <topology evidence="1 7">Multi-pass membrane protein</topology>
    </subcellularLocation>
</comment>
<dbReference type="EMBL" id="HBIZ01043398">
    <property type="protein sequence ID" value="CAE0775110.1"/>
    <property type="molecule type" value="Transcribed_RNA"/>
</dbReference>
<feature type="transmembrane region" description="Helical" evidence="7">
    <location>
        <begin position="296"/>
        <end position="319"/>
    </location>
</feature>